<evidence type="ECO:0000313" key="4">
    <source>
        <dbReference type="EMBL" id="QJA96131.1"/>
    </source>
</evidence>
<protein>
    <submittedName>
        <fullName evidence="2">Putative DNA replication initiation protein</fullName>
    </submittedName>
</protein>
<dbReference type="Pfam" id="PF08299">
    <property type="entry name" value="Bac_DnaA_C"/>
    <property type="match status" value="1"/>
</dbReference>
<dbReference type="SMART" id="SM00760">
    <property type="entry name" value="Bac_DnaA_C"/>
    <property type="match status" value="1"/>
</dbReference>
<dbReference type="EMBL" id="MT145168">
    <property type="protein sequence ID" value="QJI04309.1"/>
    <property type="molecule type" value="Genomic_DNA"/>
</dbReference>
<sequence length="177" mass="21370">MKFILDNKDFDSVKADAPKPDCSFEIRKIGKDDYALFYHTRDNVFECWTFTKSELRIIWEMMSEIPFNTEIPKEKRESKLSHEFILDGVCSFYEIDRNNLRTYRRNKKLVERRMITIRLLHLYTDRTLKQIAELVGYKNHATVFHHLKQADLLLSKEFYGNDEIKRTYKQLLNHLKL</sequence>
<dbReference type="EMBL" id="MT144584">
    <property type="protein sequence ID" value="QJA55278.1"/>
    <property type="molecule type" value="Genomic_DNA"/>
</dbReference>
<dbReference type="InterPro" id="IPR010921">
    <property type="entry name" value="Trp_repressor/repl_initiator"/>
</dbReference>
<dbReference type="GO" id="GO:0043565">
    <property type="term" value="F:sequence-specific DNA binding"/>
    <property type="evidence" value="ECO:0007669"/>
    <property type="project" value="InterPro"/>
</dbReference>
<feature type="domain" description="Chromosomal replication initiator DnaA C-terminal" evidence="1">
    <location>
        <begin position="81"/>
        <end position="150"/>
    </location>
</feature>
<accession>A0A6H2A675</accession>
<dbReference type="SUPFAM" id="SSF48295">
    <property type="entry name" value="TrpR-like"/>
    <property type="match status" value="1"/>
</dbReference>
<evidence type="ECO:0000259" key="1">
    <source>
        <dbReference type="SMART" id="SM00760"/>
    </source>
</evidence>
<gene>
    <name evidence="3" type="ORF">MM415A05048_0014</name>
    <name evidence="4" type="ORF">MM415B04918_0008</name>
    <name evidence="2" type="ORF">TM448A08530_0005</name>
    <name evidence="5" type="ORF">TM448B07375_0004</name>
</gene>
<name>A0A6H2A675_9ZZZZ</name>
<evidence type="ECO:0000313" key="3">
    <source>
        <dbReference type="EMBL" id="QJA69130.1"/>
    </source>
</evidence>
<dbReference type="InterPro" id="IPR013159">
    <property type="entry name" value="DnaA_C"/>
</dbReference>
<dbReference type="GO" id="GO:0006270">
    <property type="term" value="P:DNA replication initiation"/>
    <property type="evidence" value="ECO:0007669"/>
    <property type="project" value="InterPro"/>
</dbReference>
<dbReference type="GO" id="GO:0006275">
    <property type="term" value="P:regulation of DNA replication"/>
    <property type="evidence" value="ECO:0007669"/>
    <property type="project" value="InterPro"/>
</dbReference>
<dbReference type="Gene3D" id="1.10.1750.10">
    <property type="match status" value="1"/>
</dbReference>
<dbReference type="EMBL" id="MT141679">
    <property type="protein sequence ID" value="QJA69130.1"/>
    <property type="molecule type" value="Genomic_DNA"/>
</dbReference>
<reference evidence="2" key="1">
    <citation type="submission" date="2020-03" db="EMBL/GenBank/DDBJ databases">
        <title>The deep terrestrial virosphere.</title>
        <authorList>
            <person name="Holmfeldt K."/>
            <person name="Nilsson E."/>
            <person name="Simone D."/>
            <person name="Lopez-Fernandez M."/>
            <person name="Wu X."/>
            <person name="de Brujin I."/>
            <person name="Lundin D."/>
            <person name="Andersson A."/>
            <person name="Bertilsson S."/>
            <person name="Dopson M."/>
        </authorList>
    </citation>
    <scope>NUCLEOTIDE SEQUENCE</scope>
    <source>
        <strain evidence="3">MM415A05048</strain>
        <strain evidence="4">MM415B04918</strain>
        <strain evidence="2">TM448A08530</strain>
        <strain evidence="5">TM448B07375</strain>
    </source>
</reference>
<dbReference type="GO" id="GO:0005524">
    <property type="term" value="F:ATP binding"/>
    <property type="evidence" value="ECO:0007669"/>
    <property type="project" value="InterPro"/>
</dbReference>
<evidence type="ECO:0000313" key="5">
    <source>
        <dbReference type="EMBL" id="QJI04309.1"/>
    </source>
</evidence>
<organism evidence="2">
    <name type="scientific">viral metagenome</name>
    <dbReference type="NCBI Taxonomy" id="1070528"/>
    <lineage>
        <taxon>unclassified sequences</taxon>
        <taxon>metagenomes</taxon>
        <taxon>organismal metagenomes</taxon>
    </lineage>
</organism>
<proteinExistence type="predicted"/>
<dbReference type="EMBL" id="MT143373">
    <property type="protein sequence ID" value="QJA96131.1"/>
    <property type="molecule type" value="Genomic_DNA"/>
</dbReference>
<evidence type="ECO:0000313" key="2">
    <source>
        <dbReference type="EMBL" id="QJA55278.1"/>
    </source>
</evidence>
<dbReference type="AlphaFoldDB" id="A0A6H2A675"/>